<dbReference type="SMART" id="SM00345">
    <property type="entry name" value="HTH_GNTR"/>
    <property type="match status" value="1"/>
</dbReference>
<gene>
    <name evidence="6" type="ORF">GCM10009864_71060</name>
</gene>
<dbReference type="PANTHER" id="PTHR44846:SF17">
    <property type="entry name" value="GNTR-FAMILY TRANSCRIPTIONAL REGULATOR"/>
    <property type="match status" value="1"/>
</dbReference>
<evidence type="ECO:0000259" key="5">
    <source>
        <dbReference type="PROSITE" id="PS50949"/>
    </source>
</evidence>
<sequence>MTDGASRTPPYPYERVAAVFRARIADGTWPADHRLPARQELGAELDVGENVIRRAQELLINEGLLEGRPGAGTYVRPTYTRRPMLRTPAPGTTPTSISPAGVGGTWESDSLAKVPADVDVATRLHIAPGELCVRTRYEHLADRQPVMLTTSWEPMALTGGTVVVLPEGGPLAGQGVIARMAHLGITVVRLVEVPAPCRLDDDQAHLLGLRPGAQALHITRTHYDTAGRPVETADIVVPQERWEVTYDIPLPAPGDT</sequence>
<name>A0ABP6F9D9_9ACTN</name>
<dbReference type="SMART" id="SM00866">
    <property type="entry name" value="UTRA"/>
    <property type="match status" value="1"/>
</dbReference>
<dbReference type="InterPro" id="IPR011663">
    <property type="entry name" value="UTRA"/>
</dbReference>
<dbReference type="InterPro" id="IPR036388">
    <property type="entry name" value="WH-like_DNA-bd_sf"/>
</dbReference>
<evidence type="ECO:0000313" key="7">
    <source>
        <dbReference type="Proteomes" id="UP001500994"/>
    </source>
</evidence>
<dbReference type="Gene3D" id="1.10.10.10">
    <property type="entry name" value="Winged helix-like DNA-binding domain superfamily/Winged helix DNA-binding domain"/>
    <property type="match status" value="1"/>
</dbReference>
<reference evidence="7" key="1">
    <citation type="journal article" date="2019" name="Int. J. Syst. Evol. Microbiol.">
        <title>The Global Catalogue of Microorganisms (GCM) 10K type strain sequencing project: providing services to taxonomists for standard genome sequencing and annotation.</title>
        <authorList>
            <consortium name="The Broad Institute Genomics Platform"/>
            <consortium name="The Broad Institute Genome Sequencing Center for Infectious Disease"/>
            <person name="Wu L."/>
            <person name="Ma J."/>
        </authorList>
    </citation>
    <scope>NUCLEOTIDE SEQUENCE [LARGE SCALE GENOMIC DNA]</scope>
    <source>
        <strain evidence="7">JCM 16374</strain>
    </source>
</reference>
<organism evidence="6 7">
    <name type="scientific">Streptomyces lunalinharesii</name>
    <dbReference type="NCBI Taxonomy" id="333384"/>
    <lineage>
        <taxon>Bacteria</taxon>
        <taxon>Bacillati</taxon>
        <taxon>Actinomycetota</taxon>
        <taxon>Actinomycetes</taxon>
        <taxon>Kitasatosporales</taxon>
        <taxon>Streptomycetaceae</taxon>
        <taxon>Streptomyces</taxon>
    </lineage>
</organism>
<keyword evidence="2" id="KW-0238">DNA-binding</keyword>
<comment type="caution">
    <text evidence="6">The sequence shown here is derived from an EMBL/GenBank/DDBJ whole genome shotgun (WGS) entry which is preliminary data.</text>
</comment>
<proteinExistence type="predicted"/>
<protein>
    <submittedName>
        <fullName evidence="6">UTRA domain-containing protein</fullName>
    </submittedName>
</protein>
<dbReference type="InterPro" id="IPR000524">
    <property type="entry name" value="Tscrpt_reg_HTH_GntR"/>
</dbReference>
<keyword evidence="7" id="KW-1185">Reference proteome</keyword>
<dbReference type="PANTHER" id="PTHR44846">
    <property type="entry name" value="MANNOSYL-D-GLYCERATE TRANSPORT/METABOLISM SYSTEM REPRESSOR MNGR-RELATED"/>
    <property type="match status" value="1"/>
</dbReference>
<dbReference type="Pfam" id="PF07702">
    <property type="entry name" value="UTRA"/>
    <property type="match status" value="1"/>
</dbReference>
<dbReference type="SUPFAM" id="SSF64288">
    <property type="entry name" value="Chorismate lyase-like"/>
    <property type="match status" value="1"/>
</dbReference>
<accession>A0ABP6F9D9</accession>
<dbReference type="InterPro" id="IPR050679">
    <property type="entry name" value="Bact_HTH_transcr_reg"/>
</dbReference>
<evidence type="ECO:0000256" key="2">
    <source>
        <dbReference type="ARBA" id="ARBA00023125"/>
    </source>
</evidence>
<dbReference type="Gene3D" id="3.40.1410.10">
    <property type="entry name" value="Chorismate lyase-like"/>
    <property type="match status" value="1"/>
</dbReference>
<feature type="domain" description="HTH gntR-type" evidence="5">
    <location>
        <begin position="10"/>
        <end position="78"/>
    </location>
</feature>
<dbReference type="Proteomes" id="UP001500994">
    <property type="component" value="Unassembled WGS sequence"/>
</dbReference>
<keyword evidence="3" id="KW-0804">Transcription</keyword>
<dbReference type="SUPFAM" id="SSF46785">
    <property type="entry name" value="Winged helix' DNA-binding domain"/>
    <property type="match status" value="1"/>
</dbReference>
<dbReference type="RefSeq" id="WP_344583524.1">
    <property type="nucleotide sequence ID" value="NZ_BAAARK010000040.1"/>
</dbReference>
<evidence type="ECO:0000313" key="6">
    <source>
        <dbReference type="EMBL" id="GAA2687122.1"/>
    </source>
</evidence>
<dbReference type="CDD" id="cd07377">
    <property type="entry name" value="WHTH_GntR"/>
    <property type="match status" value="1"/>
</dbReference>
<dbReference type="EMBL" id="BAAARK010000040">
    <property type="protein sequence ID" value="GAA2687122.1"/>
    <property type="molecule type" value="Genomic_DNA"/>
</dbReference>
<dbReference type="InterPro" id="IPR036390">
    <property type="entry name" value="WH_DNA-bd_sf"/>
</dbReference>
<evidence type="ECO:0000256" key="4">
    <source>
        <dbReference type="SAM" id="MobiDB-lite"/>
    </source>
</evidence>
<dbReference type="Pfam" id="PF00392">
    <property type="entry name" value="GntR"/>
    <property type="match status" value="1"/>
</dbReference>
<dbReference type="PROSITE" id="PS50949">
    <property type="entry name" value="HTH_GNTR"/>
    <property type="match status" value="1"/>
</dbReference>
<dbReference type="InterPro" id="IPR028978">
    <property type="entry name" value="Chorismate_lyase_/UTRA_dom_sf"/>
</dbReference>
<feature type="region of interest" description="Disordered" evidence="4">
    <location>
        <begin position="82"/>
        <end position="104"/>
    </location>
</feature>
<keyword evidence="1" id="KW-0805">Transcription regulation</keyword>
<evidence type="ECO:0000256" key="3">
    <source>
        <dbReference type="ARBA" id="ARBA00023163"/>
    </source>
</evidence>
<evidence type="ECO:0000256" key="1">
    <source>
        <dbReference type="ARBA" id="ARBA00023015"/>
    </source>
</evidence>